<evidence type="ECO:0000256" key="3">
    <source>
        <dbReference type="ARBA" id="ARBA00022692"/>
    </source>
</evidence>
<evidence type="ECO:0000256" key="4">
    <source>
        <dbReference type="ARBA" id="ARBA00022741"/>
    </source>
</evidence>
<dbReference type="SUPFAM" id="SSF90123">
    <property type="entry name" value="ABC transporter transmembrane region"/>
    <property type="match status" value="1"/>
</dbReference>
<keyword evidence="4" id="KW-0547">Nucleotide-binding</keyword>
<dbReference type="SMART" id="SM00382">
    <property type="entry name" value="AAA"/>
    <property type="match status" value="1"/>
</dbReference>
<evidence type="ECO:0000256" key="1">
    <source>
        <dbReference type="ARBA" id="ARBA00004141"/>
    </source>
</evidence>
<dbReference type="Gene3D" id="3.40.50.300">
    <property type="entry name" value="P-loop containing nucleotide triphosphate hydrolases"/>
    <property type="match status" value="1"/>
</dbReference>
<dbReference type="InterPro" id="IPR003439">
    <property type="entry name" value="ABC_transporter-like_ATP-bd"/>
</dbReference>
<evidence type="ECO:0000256" key="6">
    <source>
        <dbReference type="ARBA" id="ARBA00022989"/>
    </source>
</evidence>
<feature type="compositionally biased region" description="Polar residues" evidence="9">
    <location>
        <begin position="1"/>
        <end position="18"/>
    </location>
</feature>
<dbReference type="InterPro" id="IPR027417">
    <property type="entry name" value="P-loop_NTPase"/>
</dbReference>
<name>A0A061RIM2_9CHLO</name>
<sequence>MLSFQQRSGKDSVSSSPSRTDKHLREPLFRQTDQTDDDLERGNGLPVRAETKNTWVAVLPRVLGYVWPDSTRLQLRLIAALLLLAAIRVLNVVVPVVYAKSINQLSEISTQITSEGGEPVSFVKALLPWPALWLSTYIIQGGAGQGLLSMLISFLWYPVQQRSYGRVSARAFAHLMELDLQFHVQRKTGEVVRKVNRGSSAVQTVASVVIFTVGPQALDIVSAAVVIWAKLSGWISAVVFVTTAVYIPLTVVMTDMRMKARRELNEKDNEKSARLTDALLNYETVKYFTNEERECDGFRGATEEYLSADFAWAKTNMAINTVQRCILSSGLVCGTLLCVRGVAAGEMSVGDVVLFVAMLNQLAQPLNSFGNSYRTIQRAFVDMENIFEILEREPLVKDEPGAPDIEVTGGAIRVEGVSFGYAPGRDVLRGVNLDIAAGSTVALVGETGSGKSTLLRLLLRFFDPRAGTISIDGTDISKVTQRSLRRAIGVVPQDCVLFNGPIALNIAYGGPAGASVADIERATREAQIHDHIMERFPQGYDTVVGERGVRLSGGEKQRIAVARTLMKDPRILILDEATAALDTITERAIQAELRRVSSTRTTVVVAHRLSTVLDADKIVVFHAGEVVEEGSHPELVRAGGRYAAMWSKQLESEAEPPPRAQRVRRGGAAPVASAQSLAGGSDSADN</sequence>
<evidence type="ECO:0000256" key="2">
    <source>
        <dbReference type="ARBA" id="ARBA00022448"/>
    </source>
</evidence>
<evidence type="ECO:0000256" key="9">
    <source>
        <dbReference type="SAM" id="MobiDB-lite"/>
    </source>
</evidence>
<evidence type="ECO:0000256" key="5">
    <source>
        <dbReference type="ARBA" id="ARBA00022840"/>
    </source>
</evidence>
<keyword evidence="6 10" id="KW-1133">Transmembrane helix</keyword>
<feature type="transmembrane region" description="Helical" evidence="10">
    <location>
        <begin position="204"/>
        <end position="228"/>
    </location>
</feature>
<feature type="transmembrane region" description="Helical" evidence="10">
    <location>
        <begin position="234"/>
        <end position="253"/>
    </location>
</feature>
<feature type="compositionally biased region" description="Basic and acidic residues" evidence="9">
    <location>
        <begin position="19"/>
        <end position="28"/>
    </location>
</feature>
<dbReference type="PROSITE" id="PS00211">
    <property type="entry name" value="ABC_TRANSPORTER_1"/>
    <property type="match status" value="1"/>
</dbReference>
<feature type="transmembrane region" description="Helical" evidence="10">
    <location>
        <begin position="77"/>
        <end position="98"/>
    </location>
</feature>
<evidence type="ECO:0000256" key="10">
    <source>
        <dbReference type="SAM" id="Phobius"/>
    </source>
</evidence>
<dbReference type="PROSITE" id="PS50893">
    <property type="entry name" value="ABC_TRANSPORTER_2"/>
    <property type="match status" value="1"/>
</dbReference>
<dbReference type="EMBL" id="GBEZ01015835">
    <property type="protein sequence ID" value="JAC70361.1"/>
    <property type="molecule type" value="Transcribed_RNA"/>
</dbReference>
<evidence type="ECO:0000256" key="7">
    <source>
        <dbReference type="ARBA" id="ARBA00023136"/>
    </source>
</evidence>
<dbReference type="GO" id="GO:0016020">
    <property type="term" value="C:membrane"/>
    <property type="evidence" value="ECO:0007669"/>
    <property type="project" value="UniProtKB-SubCell"/>
</dbReference>
<dbReference type="Pfam" id="PF00664">
    <property type="entry name" value="ABC_membrane"/>
    <property type="match status" value="1"/>
</dbReference>
<dbReference type="FunFam" id="3.40.50.300:FF:000287">
    <property type="entry name" value="Multidrug ABC transporter ATP-binding protein"/>
    <property type="match status" value="1"/>
</dbReference>
<dbReference type="InterPro" id="IPR036640">
    <property type="entry name" value="ABC1_TM_sf"/>
</dbReference>
<dbReference type="AlphaFoldDB" id="A0A061RIM2"/>
<feature type="domain" description="ABC transporter" evidence="11">
    <location>
        <begin position="412"/>
        <end position="648"/>
    </location>
</feature>
<reference evidence="13" key="1">
    <citation type="submission" date="2014-05" db="EMBL/GenBank/DDBJ databases">
        <title>The transcriptome of the halophilic microalga Tetraselmis sp. GSL018 isolated from the Great Salt Lake, Utah.</title>
        <authorList>
            <person name="Jinkerson R.E."/>
            <person name="D'Adamo S."/>
            <person name="Posewitz M.C."/>
        </authorList>
    </citation>
    <scope>NUCLEOTIDE SEQUENCE</scope>
    <source>
        <strain evidence="13">GSL018</strain>
    </source>
</reference>
<dbReference type="InterPro" id="IPR003593">
    <property type="entry name" value="AAA+_ATPase"/>
</dbReference>
<dbReference type="GO" id="GO:0016887">
    <property type="term" value="F:ATP hydrolysis activity"/>
    <property type="evidence" value="ECO:0007669"/>
    <property type="project" value="InterPro"/>
</dbReference>
<proteinExistence type="inferred from homology"/>
<keyword evidence="3 10" id="KW-0812">Transmembrane</keyword>
<feature type="domain" description="ABC transmembrane type-1" evidence="12">
    <location>
        <begin position="78"/>
        <end position="378"/>
    </location>
</feature>
<keyword evidence="7 10" id="KW-0472">Membrane</keyword>
<comment type="subcellular location">
    <subcellularLocation>
        <location evidence="1">Membrane</location>
        <topology evidence="1">Multi-pass membrane protein</topology>
    </subcellularLocation>
</comment>
<keyword evidence="2" id="KW-0813">Transport</keyword>
<evidence type="ECO:0000313" key="13">
    <source>
        <dbReference type="EMBL" id="JAC70361.1"/>
    </source>
</evidence>
<feature type="region of interest" description="Disordered" evidence="9">
    <location>
        <begin position="1"/>
        <end position="45"/>
    </location>
</feature>
<dbReference type="InterPro" id="IPR011527">
    <property type="entry name" value="ABC1_TM_dom"/>
</dbReference>
<dbReference type="PANTHER" id="PTHR24221">
    <property type="entry name" value="ATP-BINDING CASSETTE SUB-FAMILY B"/>
    <property type="match status" value="1"/>
</dbReference>
<dbReference type="PANTHER" id="PTHR24221:SF654">
    <property type="entry name" value="ATP-BINDING CASSETTE SUB-FAMILY B MEMBER 6"/>
    <property type="match status" value="1"/>
</dbReference>
<accession>A0A061RIM2</accession>
<dbReference type="GO" id="GO:0005524">
    <property type="term" value="F:ATP binding"/>
    <property type="evidence" value="ECO:0007669"/>
    <property type="project" value="UniProtKB-KW"/>
</dbReference>
<dbReference type="InterPro" id="IPR039421">
    <property type="entry name" value="Type_1_exporter"/>
</dbReference>
<protein>
    <submittedName>
        <fullName evidence="13">ATP-binding cassette, subfamily B</fullName>
    </submittedName>
</protein>
<evidence type="ECO:0000259" key="11">
    <source>
        <dbReference type="PROSITE" id="PS50893"/>
    </source>
</evidence>
<organism evidence="13">
    <name type="scientific">Tetraselmis sp. GSL018</name>
    <dbReference type="NCBI Taxonomy" id="582737"/>
    <lineage>
        <taxon>Eukaryota</taxon>
        <taxon>Viridiplantae</taxon>
        <taxon>Chlorophyta</taxon>
        <taxon>core chlorophytes</taxon>
        <taxon>Chlorodendrophyceae</taxon>
        <taxon>Chlorodendrales</taxon>
        <taxon>Chlorodendraceae</taxon>
        <taxon>Tetraselmis</taxon>
    </lineage>
</organism>
<dbReference type="PROSITE" id="PS50929">
    <property type="entry name" value="ABC_TM1F"/>
    <property type="match status" value="1"/>
</dbReference>
<feature type="transmembrane region" description="Helical" evidence="10">
    <location>
        <begin position="137"/>
        <end position="157"/>
    </location>
</feature>
<dbReference type="SUPFAM" id="SSF52540">
    <property type="entry name" value="P-loop containing nucleoside triphosphate hydrolases"/>
    <property type="match status" value="1"/>
</dbReference>
<dbReference type="GO" id="GO:0140359">
    <property type="term" value="F:ABC-type transporter activity"/>
    <property type="evidence" value="ECO:0007669"/>
    <property type="project" value="InterPro"/>
</dbReference>
<comment type="similarity">
    <text evidence="8">Belongs to the ABC transporter superfamily. ABCB family. Heavy Metal importer (TC 3.A.1.210) subfamily.</text>
</comment>
<keyword evidence="5 13" id="KW-0067">ATP-binding</keyword>
<dbReference type="Gene3D" id="1.20.1560.10">
    <property type="entry name" value="ABC transporter type 1, transmembrane domain"/>
    <property type="match status" value="1"/>
</dbReference>
<evidence type="ECO:0000256" key="8">
    <source>
        <dbReference type="ARBA" id="ARBA00024363"/>
    </source>
</evidence>
<dbReference type="InterPro" id="IPR017871">
    <property type="entry name" value="ABC_transporter-like_CS"/>
</dbReference>
<gene>
    <name evidence="13" type="primary">ABCB-BAC</name>
    <name evidence="13" type="ORF">TSPGSL018_4315</name>
</gene>
<dbReference type="Pfam" id="PF00005">
    <property type="entry name" value="ABC_tran"/>
    <property type="match status" value="1"/>
</dbReference>
<feature type="region of interest" description="Disordered" evidence="9">
    <location>
        <begin position="650"/>
        <end position="686"/>
    </location>
</feature>
<evidence type="ECO:0000259" key="12">
    <source>
        <dbReference type="PROSITE" id="PS50929"/>
    </source>
</evidence>